<dbReference type="Gene3D" id="1.10.1040.10">
    <property type="entry name" value="N-(1-d-carboxylethyl)-l-norvaline Dehydrogenase, domain 2"/>
    <property type="match status" value="1"/>
</dbReference>
<feature type="binding site" evidence="7">
    <location>
        <position position="219"/>
    </location>
    <ligand>
        <name>sn-glycerol 3-phosphate</name>
        <dbReference type="ChEBI" id="CHEBI:57597"/>
    </ligand>
</feature>
<keyword evidence="7" id="KW-0963">Cytoplasm</keyword>
<protein>
    <recommendedName>
        <fullName evidence="7">Glycerol-3-phosphate dehydrogenase [NAD(P)+]</fullName>
        <ecNumber evidence="7">1.1.1.94</ecNumber>
    </recommendedName>
    <alternativeName>
        <fullName evidence="7">NAD(P)(+)-dependent glycerol-3-phosphate dehydrogenase</fullName>
    </alternativeName>
    <alternativeName>
        <fullName evidence="7">NAD(P)H-dependent dihydroxyacetone-phosphate reductase</fullName>
    </alternativeName>
</protein>
<dbReference type="GO" id="GO:0046168">
    <property type="term" value="P:glycerol-3-phosphate catabolic process"/>
    <property type="evidence" value="ECO:0007669"/>
    <property type="project" value="InterPro"/>
</dbReference>
<keyword evidence="7" id="KW-0547">Nucleotide-binding</keyword>
<dbReference type="Proteomes" id="UP000725649">
    <property type="component" value="Unassembled WGS sequence"/>
</dbReference>
<keyword evidence="3 7" id="KW-0560">Oxidoreductase</keyword>
<keyword evidence="7 10" id="KW-0520">NAD</keyword>
<evidence type="ECO:0000313" key="15">
    <source>
        <dbReference type="EMBL" id="MBE6421430.1"/>
    </source>
</evidence>
<feature type="domain" description="Glycerol-3-phosphate dehydrogenase NAD-dependent C-terminal" evidence="14">
    <location>
        <begin position="208"/>
        <end position="347"/>
    </location>
</feature>
<dbReference type="NCBIfam" id="NF000942">
    <property type="entry name" value="PRK00094.1-4"/>
    <property type="match status" value="1"/>
</dbReference>
<evidence type="ECO:0000256" key="3">
    <source>
        <dbReference type="ARBA" id="ARBA00023002"/>
    </source>
</evidence>
<dbReference type="GO" id="GO:0046167">
    <property type="term" value="P:glycerol-3-phosphate biosynthetic process"/>
    <property type="evidence" value="ECO:0007669"/>
    <property type="project" value="UniProtKB-UniRule"/>
</dbReference>
<evidence type="ECO:0000259" key="14">
    <source>
        <dbReference type="Pfam" id="PF07479"/>
    </source>
</evidence>
<dbReference type="InterPro" id="IPR006168">
    <property type="entry name" value="G3P_DH_NAD-dep"/>
</dbReference>
<feature type="binding site" evidence="9">
    <location>
        <position position="134"/>
    </location>
    <ligand>
        <name>substrate</name>
    </ligand>
</feature>
<comment type="catalytic activity">
    <reaction evidence="7">
        <text>sn-glycerol 3-phosphate + NAD(+) = dihydroxyacetone phosphate + NADH + H(+)</text>
        <dbReference type="Rhea" id="RHEA:11092"/>
        <dbReference type="ChEBI" id="CHEBI:15378"/>
        <dbReference type="ChEBI" id="CHEBI:57540"/>
        <dbReference type="ChEBI" id="CHEBI:57597"/>
        <dbReference type="ChEBI" id="CHEBI:57642"/>
        <dbReference type="ChEBI" id="CHEBI:57945"/>
        <dbReference type="EC" id="1.1.1.94"/>
    </reaction>
</comment>
<feature type="domain" description="Glycerol-3-phosphate dehydrogenase NAD-dependent N-terminal" evidence="13">
    <location>
        <begin position="30"/>
        <end position="186"/>
    </location>
</feature>
<evidence type="ECO:0000256" key="8">
    <source>
        <dbReference type="PIRSR" id="PIRSR000114-1"/>
    </source>
</evidence>
<dbReference type="SUPFAM" id="SSF51735">
    <property type="entry name" value="NAD(P)-binding Rossmann-fold domains"/>
    <property type="match status" value="1"/>
</dbReference>
<proteinExistence type="inferred from homology"/>
<dbReference type="GO" id="GO:0047952">
    <property type="term" value="F:glycerol-3-phosphate dehydrogenase [NAD(P)+] activity"/>
    <property type="evidence" value="ECO:0007669"/>
    <property type="project" value="UniProtKB-UniRule"/>
</dbReference>
<comment type="similarity">
    <text evidence="1 7 11">Belongs to the NAD-dependent glycerol-3-phosphate dehydrogenase family.</text>
</comment>
<feature type="binding site" evidence="7">
    <location>
        <position position="164"/>
    </location>
    <ligand>
        <name>sn-glycerol 3-phosphate</name>
        <dbReference type="ChEBI" id="CHEBI:57597"/>
    </ligand>
</feature>
<dbReference type="GO" id="GO:0051287">
    <property type="term" value="F:NAD binding"/>
    <property type="evidence" value="ECO:0007669"/>
    <property type="project" value="InterPro"/>
</dbReference>
<evidence type="ECO:0000256" key="10">
    <source>
        <dbReference type="PIRSR" id="PIRSR000114-3"/>
    </source>
</evidence>
<keyword evidence="2 7" id="KW-0444">Lipid biosynthesis</keyword>
<feature type="binding site" evidence="7">
    <location>
        <position position="284"/>
    </location>
    <ligand>
        <name>sn-glycerol 3-phosphate</name>
        <dbReference type="ChEBI" id="CHEBI:57597"/>
    </ligand>
</feature>
<evidence type="ECO:0000256" key="7">
    <source>
        <dbReference type="HAMAP-Rule" id="MF_00394"/>
    </source>
</evidence>
<evidence type="ECO:0000256" key="12">
    <source>
        <dbReference type="RuleBase" id="RU000439"/>
    </source>
</evidence>
<feature type="binding site" evidence="9">
    <location>
        <begin position="283"/>
        <end position="284"/>
    </location>
    <ligand>
        <name>substrate</name>
    </ligand>
</feature>
<dbReference type="Gene3D" id="3.40.50.720">
    <property type="entry name" value="NAD(P)-binding Rossmann-like Domain"/>
    <property type="match status" value="1"/>
</dbReference>
<feature type="binding site" evidence="7">
    <location>
        <position position="282"/>
    </location>
    <ligand>
        <name>sn-glycerol 3-phosphate</name>
        <dbReference type="ChEBI" id="CHEBI:57597"/>
    </ligand>
</feature>
<feature type="binding site" evidence="7">
    <location>
        <position position="283"/>
    </location>
    <ligand>
        <name>NADPH</name>
        <dbReference type="ChEBI" id="CHEBI:57783"/>
    </ligand>
</feature>
<dbReference type="InterPro" id="IPR036291">
    <property type="entry name" value="NAD(P)-bd_dom_sf"/>
</dbReference>
<keyword evidence="6 7" id="KW-1208">Phospholipid metabolism</keyword>
<feature type="binding site" evidence="7">
    <location>
        <position position="309"/>
    </location>
    <ligand>
        <name>NADPH</name>
        <dbReference type="ChEBI" id="CHEBI:57783"/>
    </ligand>
</feature>
<dbReference type="InterPro" id="IPR011128">
    <property type="entry name" value="G3P_DH_NAD-dep_N"/>
</dbReference>
<dbReference type="InterPro" id="IPR006109">
    <property type="entry name" value="G3P_DH_NAD-dep_C"/>
</dbReference>
<feature type="binding site" evidence="7">
    <location>
        <position position="134"/>
    </location>
    <ligand>
        <name>NADPH</name>
        <dbReference type="ChEBI" id="CHEBI:57783"/>
    </ligand>
</feature>
<evidence type="ECO:0000259" key="13">
    <source>
        <dbReference type="Pfam" id="PF01210"/>
    </source>
</evidence>
<keyword evidence="5 7" id="KW-0594">Phospholipid biosynthesis</keyword>
<evidence type="ECO:0000256" key="11">
    <source>
        <dbReference type="RuleBase" id="RU000437"/>
    </source>
</evidence>
<comment type="caution">
    <text evidence="15">The sequence shown here is derived from an EMBL/GenBank/DDBJ whole genome shotgun (WGS) entry which is preliminary data.</text>
</comment>
<dbReference type="GO" id="GO:0005829">
    <property type="term" value="C:cytosol"/>
    <property type="evidence" value="ECO:0007669"/>
    <property type="project" value="TreeGrafter"/>
</dbReference>
<dbReference type="GO" id="GO:0008654">
    <property type="term" value="P:phospholipid biosynthetic process"/>
    <property type="evidence" value="ECO:0007669"/>
    <property type="project" value="UniProtKB-KW"/>
</dbReference>
<dbReference type="PIRSF" id="PIRSF000114">
    <property type="entry name" value="Glycerol-3-P_dh"/>
    <property type="match status" value="1"/>
</dbReference>
<dbReference type="InterPro" id="IPR013328">
    <property type="entry name" value="6PGD_dom2"/>
</dbReference>
<feature type="binding site" evidence="7">
    <location>
        <position position="272"/>
    </location>
    <ligand>
        <name>sn-glycerol 3-phosphate</name>
        <dbReference type="ChEBI" id="CHEBI:57597"/>
    </ligand>
</feature>
<dbReference type="PANTHER" id="PTHR11728">
    <property type="entry name" value="GLYCEROL-3-PHOSPHATE DEHYDROGENASE"/>
    <property type="match status" value="1"/>
</dbReference>
<evidence type="ECO:0000256" key="6">
    <source>
        <dbReference type="ARBA" id="ARBA00023264"/>
    </source>
</evidence>
<organism evidence="15 16">
    <name type="scientific">Candidatus Avelusimicrobium gallicola</name>
    <dbReference type="NCBI Taxonomy" id="2562704"/>
    <lineage>
        <taxon>Bacteria</taxon>
        <taxon>Pseudomonadati</taxon>
        <taxon>Elusimicrobiota</taxon>
        <taxon>Elusimicrobia</taxon>
        <taxon>Elusimicrobiales</taxon>
        <taxon>Elusimicrobiaceae</taxon>
        <taxon>Candidatus Avelusimicrobium</taxon>
    </lineage>
</organism>
<evidence type="ECO:0000313" key="16">
    <source>
        <dbReference type="Proteomes" id="UP000725649"/>
    </source>
</evidence>
<feature type="binding site" evidence="7">
    <location>
        <position position="283"/>
    </location>
    <ligand>
        <name>sn-glycerol 3-phosphate</name>
        <dbReference type="ChEBI" id="CHEBI:57597"/>
    </ligand>
</feature>
<gene>
    <name evidence="7" type="primary">gpsA</name>
    <name evidence="15" type="ORF">E7027_04795</name>
</gene>
<dbReference type="Pfam" id="PF07479">
    <property type="entry name" value="NAD_Gly3P_dh_C"/>
    <property type="match status" value="1"/>
</dbReference>
<dbReference type="PANTHER" id="PTHR11728:SF1">
    <property type="entry name" value="GLYCEROL-3-PHOSPHATE DEHYDROGENASE [NAD(+)] 2, CHLOROPLASTIC"/>
    <property type="match status" value="1"/>
</dbReference>
<comment type="subcellular location">
    <subcellularLocation>
        <location evidence="7">Cytoplasm</location>
    </subcellularLocation>
</comment>
<dbReference type="GO" id="GO:0006650">
    <property type="term" value="P:glycerophospholipid metabolic process"/>
    <property type="evidence" value="ECO:0007669"/>
    <property type="project" value="UniProtKB-UniRule"/>
</dbReference>
<feature type="binding site" evidence="7">
    <location>
        <position position="134"/>
    </location>
    <ligand>
        <name>sn-glycerol 3-phosphate</name>
        <dbReference type="ChEBI" id="CHEBI:57597"/>
    </ligand>
</feature>
<comment type="caution">
    <text evidence="7">Lacks conserved residue(s) required for the propagation of feature annotation.</text>
</comment>
<dbReference type="EC" id="1.1.1.94" evidence="7"/>
<comment type="catalytic activity">
    <reaction evidence="7 12">
        <text>sn-glycerol 3-phosphate + NADP(+) = dihydroxyacetone phosphate + NADPH + H(+)</text>
        <dbReference type="Rhea" id="RHEA:11096"/>
        <dbReference type="ChEBI" id="CHEBI:15378"/>
        <dbReference type="ChEBI" id="CHEBI:57597"/>
        <dbReference type="ChEBI" id="CHEBI:57642"/>
        <dbReference type="ChEBI" id="CHEBI:57783"/>
        <dbReference type="ChEBI" id="CHEBI:58349"/>
        <dbReference type="EC" id="1.1.1.94"/>
    </reaction>
</comment>
<feature type="active site" description="Proton acceptor" evidence="7 8">
    <location>
        <position position="219"/>
    </location>
</feature>
<feature type="binding site" evidence="7">
    <location>
        <position position="307"/>
    </location>
    <ligand>
        <name>NADPH</name>
        <dbReference type="ChEBI" id="CHEBI:57783"/>
    </ligand>
</feature>
<dbReference type="AlphaFoldDB" id="A0A928DR42"/>
<evidence type="ECO:0000256" key="4">
    <source>
        <dbReference type="ARBA" id="ARBA00023098"/>
    </source>
</evidence>
<dbReference type="HAMAP" id="MF_00394">
    <property type="entry name" value="NAD_Glyc3P_dehydrog"/>
    <property type="match status" value="1"/>
</dbReference>
<reference evidence="15" key="1">
    <citation type="submission" date="2019-04" db="EMBL/GenBank/DDBJ databases">
        <title>Evolution of Biomass-Degrading Anaerobic Consortia Revealed by Metagenomics.</title>
        <authorList>
            <person name="Peng X."/>
        </authorList>
    </citation>
    <scope>NUCLEOTIDE SEQUENCE</scope>
    <source>
        <strain evidence="15">SIG66</strain>
    </source>
</reference>
<feature type="binding site" evidence="7">
    <location>
        <position position="39"/>
    </location>
    <ligand>
        <name>NADPH</name>
        <dbReference type="ChEBI" id="CHEBI:57783"/>
    </ligand>
</feature>
<evidence type="ECO:0000256" key="9">
    <source>
        <dbReference type="PIRSR" id="PIRSR000114-2"/>
    </source>
</evidence>
<accession>A0A928DR42</accession>
<dbReference type="EMBL" id="SUVG01000005">
    <property type="protein sequence ID" value="MBE6421430.1"/>
    <property type="molecule type" value="Genomic_DNA"/>
</dbReference>
<keyword evidence="4 7" id="KW-0443">Lipid metabolism</keyword>
<keyword evidence="7" id="KW-0521">NADP</keyword>
<feature type="binding site" evidence="7">
    <location>
        <position position="166"/>
    </location>
    <ligand>
        <name>sn-glycerol 3-phosphate</name>
        <dbReference type="ChEBI" id="CHEBI:57597"/>
    </ligand>
</feature>
<feature type="binding site" evidence="10">
    <location>
        <position position="168"/>
    </location>
    <ligand>
        <name>NAD(+)</name>
        <dbReference type="ChEBI" id="CHEBI:57540"/>
    </ligand>
</feature>
<dbReference type="InterPro" id="IPR008927">
    <property type="entry name" value="6-PGluconate_DH-like_C_sf"/>
</dbReference>
<name>A0A928DR42_9BACT</name>
<dbReference type="NCBIfam" id="NF000940">
    <property type="entry name" value="PRK00094.1-2"/>
    <property type="match status" value="1"/>
</dbReference>
<sequence length="359" mass="38992">MYPISNACYNKKNLNLKTALKREKQMKINKITVFGAGIWGSVIAQHLAKKGYQVSLWEYNEQLLNVLKTIGRHPNIPNFKIHDNIRLTGSVEEAVKDTDLIVFVISSKAIRAFCREQLKPLLNGRVVPIVSASKGIEEKTFKTICEIVEEELPHLQDKVLAFSGPSFALEVAQNVPTKIMLAGKDPVLVDEIRDIMNADPIIVVPASDRRGVEYGGGIKNVLAIGCGVIDGIGDGANAKSALITQALQEMNDIIVSQGGQANTVYSLAGFGDAILTGMSAISRNRRLGEKLGAGLSLEEAKKAVGTIAEGVNSVQSVYDIARKNNLKTPIIDAIWQLVCQGQEPHVLLHAMGFTERGNK</sequence>
<dbReference type="Pfam" id="PF01210">
    <property type="entry name" value="NAD_Gly3P_dh_N"/>
    <property type="match status" value="1"/>
</dbReference>
<dbReference type="GO" id="GO:0005975">
    <property type="term" value="P:carbohydrate metabolic process"/>
    <property type="evidence" value="ECO:0007669"/>
    <property type="project" value="InterPro"/>
</dbReference>
<evidence type="ECO:0000256" key="2">
    <source>
        <dbReference type="ARBA" id="ARBA00022516"/>
    </source>
</evidence>
<feature type="binding site" evidence="10">
    <location>
        <position position="283"/>
    </location>
    <ligand>
        <name>NAD(+)</name>
        <dbReference type="ChEBI" id="CHEBI:57540"/>
    </ligand>
</feature>
<feature type="binding site" evidence="10">
    <location>
        <begin position="35"/>
        <end position="40"/>
    </location>
    <ligand>
        <name>NAD(+)</name>
        <dbReference type="ChEBI" id="CHEBI:57540"/>
    </ligand>
</feature>
<evidence type="ECO:0000256" key="1">
    <source>
        <dbReference type="ARBA" id="ARBA00011009"/>
    </source>
</evidence>
<feature type="binding site" evidence="7">
    <location>
        <position position="168"/>
    </location>
    <ligand>
        <name>NADPH</name>
        <dbReference type="ChEBI" id="CHEBI:57783"/>
    </ligand>
</feature>
<comment type="pathway">
    <text evidence="7">Membrane lipid metabolism; glycerophospholipid metabolism.</text>
</comment>
<evidence type="ECO:0000256" key="5">
    <source>
        <dbReference type="ARBA" id="ARBA00023209"/>
    </source>
</evidence>
<comment type="function">
    <text evidence="7">Catalyzes the reduction of the glycolytic intermediate dihydroxyacetone phosphate (DHAP) to sn-glycerol 3-phosphate (G3P), the key precursor for phospholipid synthesis.</text>
</comment>
<dbReference type="PRINTS" id="PR00077">
    <property type="entry name" value="GPDHDRGNASE"/>
</dbReference>
<dbReference type="SUPFAM" id="SSF48179">
    <property type="entry name" value="6-phosphogluconate dehydrogenase C-terminal domain-like"/>
    <property type="match status" value="1"/>
</dbReference>